<sequence>MHIRHSSLLPKTQRLLVILCLHWQVLSGFVRPLPIYSEIVLSQESCYDRALVVRRFQTFYYLHTVIQR</sequence>
<reference evidence="2" key="1">
    <citation type="submission" date="2014-11" db="EMBL/GenBank/DDBJ databases">
        <authorList>
            <person name="Amaro Gonzalez C."/>
        </authorList>
    </citation>
    <scope>NUCLEOTIDE SEQUENCE</scope>
</reference>
<evidence type="ECO:0000313" key="2">
    <source>
        <dbReference type="EMBL" id="JAH88736.1"/>
    </source>
</evidence>
<evidence type="ECO:0008006" key="3">
    <source>
        <dbReference type="Google" id="ProtNLM"/>
    </source>
</evidence>
<keyword evidence="1" id="KW-0732">Signal</keyword>
<dbReference type="AlphaFoldDB" id="A0A0E9WEM1"/>
<feature type="chain" id="PRO_5002434788" description="Secreted protein" evidence="1">
    <location>
        <begin position="29"/>
        <end position="68"/>
    </location>
</feature>
<dbReference type="EMBL" id="GBXM01019841">
    <property type="protein sequence ID" value="JAH88736.1"/>
    <property type="molecule type" value="Transcribed_RNA"/>
</dbReference>
<protein>
    <recommendedName>
        <fullName evidence="3">Secreted protein</fullName>
    </recommendedName>
</protein>
<feature type="signal peptide" evidence="1">
    <location>
        <begin position="1"/>
        <end position="28"/>
    </location>
</feature>
<reference evidence="2" key="2">
    <citation type="journal article" date="2015" name="Fish Shellfish Immunol.">
        <title>Early steps in the European eel (Anguilla anguilla)-Vibrio vulnificus interaction in the gills: Role of the RtxA13 toxin.</title>
        <authorList>
            <person name="Callol A."/>
            <person name="Pajuelo D."/>
            <person name="Ebbesson L."/>
            <person name="Teles M."/>
            <person name="MacKenzie S."/>
            <person name="Amaro C."/>
        </authorList>
    </citation>
    <scope>NUCLEOTIDE SEQUENCE</scope>
</reference>
<organism evidence="2">
    <name type="scientific">Anguilla anguilla</name>
    <name type="common">European freshwater eel</name>
    <name type="synonym">Muraena anguilla</name>
    <dbReference type="NCBI Taxonomy" id="7936"/>
    <lineage>
        <taxon>Eukaryota</taxon>
        <taxon>Metazoa</taxon>
        <taxon>Chordata</taxon>
        <taxon>Craniata</taxon>
        <taxon>Vertebrata</taxon>
        <taxon>Euteleostomi</taxon>
        <taxon>Actinopterygii</taxon>
        <taxon>Neopterygii</taxon>
        <taxon>Teleostei</taxon>
        <taxon>Anguilliformes</taxon>
        <taxon>Anguillidae</taxon>
        <taxon>Anguilla</taxon>
    </lineage>
</organism>
<proteinExistence type="predicted"/>
<name>A0A0E9WEM1_ANGAN</name>
<accession>A0A0E9WEM1</accession>
<evidence type="ECO:0000256" key="1">
    <source>
        <dbReference type="SAM" id="SignalP"/>
    </source>
</evidence>